<comment type="caution">
    <text evidence="1">The sequence shown here is derived from an EMBL/GenBank/DDBJ whole genome shotgun (WGS) entry which is preliminary data.</text>
</comment>
<dbReference type="EMBL" id="JABXBU010002230">
    <property type="protein sequence ID" value="KAF8768252.1"/>
    <property type="molecule type" value="Genomic_DNA"/>
</dbReference>
<sequence length="92" mass="10905">MTSKKETSRKLQGVRQIVISWKHLSKVMHYRIHINITIRRIEAHDGTRSISLYMGVDVIGHLRLEPALDNRVLVTRKMLLDEECPFYYLQRT</sequence>
<dbReference type="AlphaFoldDB" id="A0A8T0EBP4"/>
<organism evidence="1 2">
    <name type="scientific">Argiope bruennichi</name>
    <name type="common">Wasp spider</name>
    <name type="synonym">Aranea bruennichi</name>
    <dbReference type="NCBI Taxonomy" id="94029"/>
    <lineage>
        <taxon>Eukaryota</taxon>
        <taxon>Metazoa</taxon>
        <taxon>Ecdysozoa</taxon>
        <taxon>Arthropoda</taxon>
        <taxon>Chelicerata</taxon>
        <taxon>Arachnida</taxon>
        <taxon>Araneae</taxon>
        <taxon>Araneomorphae</taxon>
        <taxon>Entelegynae</taxon>
        <taxon>Araneoidea</taxon>
        <taxon>Araneidae</taxon>
        <taxon>Argiope</taxon>
    </lineage>
</organism>
<gene>
    <name evidence="1" type="ORF">HNY73_021092</name>
</gene>
<proteinExistence type="predicted"/>
<reference evidence="1" key="1">
    <citation type="journal article" date="2020" name="bioRxiv">
        <title>Chromosome-level reference genome of the European wasp spider Argiope bruennichi: a resource for studies on range expansion and evolutionary adaptation.</title>
        <authorList>
            <person name="Sheffer M.M."/>
            <person name="Hoppe A."/>
            <person name="Krehenwinkel H."/>
            <person name="Uhl G."/>
            <person name="Kuss A.W."/>
            <person name="Jensen L."/>
            <person name="Jensen C."/>
            <person name="Gillespie R.G."/>
            <person name="Hoff K.J."/>
            <person name="Prost S."/>
        </authorList>
    </citation>
    <scope>NUCLEOTIDE SEQUENCE</scope>
</reference>
<name>A0A8T0EBP4_ARGBR</name>
<evidence type="ECO:0000313" key="1">
    <source>
        <dbReference type="EMBL" id="KAF8768252.1"/>
    </source>
</evidence>
<protein>
    <submittedName>
        <fullName evidence="1">Uncharacterized protein</fullName>
    </submittedName>
</protein>
<keyword evidence="2" id="KW-1185">Reference proteome</keyword>
<accession>A0A8T0EBP4</accession>
<dbReference type="Proteomes" id="UP000807504">
    <property type="component" value="Unassembled WGS sequence"/>
</dbReference>
<reference evidence="1" key="2">
    <citation type="submission" date="2020-06" db="EMBL/GenBank/DDBJ databases">
        <authorList>
            <person name="Sheffer M."/>
        </authorList>
    </citation>
    <scope>NUCLEOTIDE SEQUENCE</scope>
</reference>
<evidence type="ECO:0000313" key="2">
    <source>
        <dbReference type="Proteomes" id="UP000807504"/>
    </source>
</evidence>